<evidence type="ECO:0000313" key="13">
    <source>
        <dbReference type="EMBL" id="KRN65924.1"/>
    </source>
</evidence>
<comment type="catalytic activity">
    <reaction evidence="9">
        <text>(6S)-5,6,7,8-tetrahydrofolyl-(gamma-L-Glu)(n) + L-glutamate + ATP = (6S)-5,6,7,8-tetrahydrofolyl-(gamma-L-Glu)(n+1) + ADP + phosphate + H(+)</text>
        <dbReference type="Rhea" id="RHEA:10580"/>
        <dbReference type="Rhea" id="RHEA-COMP:14738"/>
        <dbReference type="Rhea" id="RHEA-COMP:14740"/>
        <dbReference type="ChEBI" id="CHEBI:15378"/>
        <dbReference type="ChEBI" id="CHEBI:29985"/>
        <dbReference type="ChEBI" id="CHEBI:30616"/>
        <dbReference type="ChEBI" id="CHEBI:43474"/>
        <dbReference type="ChEBI" id="CHEBI:141005"/>
        <dbReference type="ChEBI" id="CHEBI:456216"/>
        <dbReference type="EC" id="6.3.2.17"/>
    </reaction>
</comment>
<sequence length="438" mass="49428">MCEEQQTYQNLVTQMNQHVLVTENDRVEILRKVLVALNHPDHTYKIIHIAGTNGKGSTGAMLAAILQKNGYQVGHFSSPAMVDTREQIRLNGQLISYAQFLTAHQFIRERLPRAIKATDLSIFEWFTLIALVAFQQTHMDFVILEVGLGGKNDATNAISSPFLSVFTHIDYDHTQILGHTIRKIAMQKAGIIKPGTTIFVAPHQKRLTRQVLRLTAAQNQATIHFVRDIHLKVLNAAYESTSVRISGPLIAPQTIHLGLVGTFQLDNLATVLSIVTWLQHHQVHLVTTEVHTALAQLHVSGRMQLLRQKPSVFLDGAHNPDSAKQLAATLKRLYPQQKVIFLLGFLADKNYVEMLQIYLPMAKMIYVNTPRQHERALDKYELQRVVTHQFHFPKEHLVVAPSAKSGLQMALKQASRDDVIIITGSFYFIKQFEGEKNV</sequence>
<dbReference type="InterPro" id="IPR001645">
    <property type="entry name" value="Folylpolyglutamate_synth"/>
</dbReference>
<comment type="similarity">
    <text evidence="1 10">Belongs to the folylpolyglutamate synthase family.</text>
</comment>
<dbReference type="Gene3D" id="3.40.1190.10">
    <property type="entry name" value="Mur-like, catalytic domain"/>
    <property type="match status" value="1"/>
</dbReference>
<dbReference type="NCBIfam" id="TIGR01499">
    <property type="entry name" value="folC"/>
    <property type="match status" value="1"/>
</dbReference>
<dbReference type="AlphaFoldDB" id="A0A0R2IVZ6"/>
<evidence type="ECO:0000256" key="5">
    <source>
        <dbReference type="ARBA" id="ARBA00022741"/>
    </source>
</evidence>
<protein>
    <recommendedName>
        <fullName evidence="2">tetrahydrofolate synthase</fullName>
        <ecNumber evidence="2">6.3.2.17</ecNumber>
    </recommendedName>
    <alternativeName>
        <fullName evidence="8">Tetrahydrofolylpolyglutamate synthase</fullName>
    </alternativeName>
</protein>
<evidence type="ECO:0000256" key="1">
    <source>
        <dbReference type="ARBA" id="ARBA00008276"/>
    </source>
</evidence>
<dbReference type="GO" id="GO:0005524">
    <property type="term" value="F:ATP binding"/>
    <property type="evidence" value="ECO:0007669"/>
    <property type="project" value="UniProtKB-KW"/>
</dbReference>
<dbReference type="EC" id="6.3.2.17" evidence="2"/>
<dbReference type="Proteomes" id="UP000051568">
    <property type="component" value="Unassembled WGS sequence"/>
</dbReference>
<evidence type="ECO:0000256" key="10">
    <source>
        <dbReference type="PIRNR" id="PIRNR001563"/>
    </source>
</evidence>
<gene>
    <name evidence="13" type="ORF">IV80_GL001767</name>
</gene>
<keyword evidence="14" id="KW-1185">Reference proteome</keyword>
<dbReference type="GO" id="GO:0008841">
    <property type="term" value="F:dihydrofolate synthase activity"/>
    <property type="evidence" value="ECO:0007669"/>
    <property type="project" value="TreeGrafter"/>
</dbReference>
<dbReference type="PATRIC" id="fig|319652.3.peg.1794"/>
<evidence type="ECO:0000256" key="2">
    <source>
        <dbReference type="ARBA" id="ARBA00013025"/>
    </source>
</evidence>
<dbReference type="GO" id="GO:0004326">
    <property type="term" value="F:tetrahydrofolylpolyglutamate synthase activity"/>
    <property type="evidence" value="ECO:0007669"/>
    <property type="project" value="UniProtKB-EC"/>
</dbReference>
<dbReference type="RefSeq" id="WP_057751609.1">
    <property type="nucleotide sequence ID" value="NZ_BJVH01000015.1"/>
</dbReference>
<dbReference type="InterPro" id="IPR004101">
    <property type="entry name" value="Mur_ligase_C"/>
</dbReference>
<name>A0A0R2IVZ6_9LACO</name>
<evidence type="ECO:0000259" key="12">
    <source>
        <dbReference type="Pfam" id="PF08245"/>
    </source>
</evidence>
<dbReference type="Gene3D" id="3.90.190.20">
    <property type="entry name" value="Mur ligase, C-terminal domain"/>
    <property type="match status" value="1"/>
</dbReference>
<dbReference type="InterPro" id="IPR013221">
    <property type="entry name" value="Mur_ligase_cen"/>
</dbReference>
<dbReference type="InterPro" id="IPR036615">
    <property type="entry name" value="Mur_ligase_C_dom_sf"/>
</dbReference>
<dbReference type="PIRSF" id="PIRSF001563">
    <property type="entry name" value="Folylpolyglu_synth"/>
    <property type="match status" value="1"/>
</dbReference>
<dbReference type="PANTHER" id="PTHR11136:SF0">
    <property type="entry name" value="DIHYDROFOLATE SYNTHETASE-RELATED"/>
    <property type="match status" value="1"/>
</dbReference>
<organism evidence="13 14">
    <name type="scientific">Pediococcus cellicola</name>
    <dbReference type="NCBI Taxonomy" id="319652"/>
    <lineage>
        <taxon>Bacteria</taxon>
        <taxon>Bacillati</taxon>
        <taxon>Bacillota</taxon>
        <taxon>Bacilli</taxon>
        <taxon>Lactobacillales</taxon>
        <taxon>Lactobacillaceae</taxon>
        <taxon>Pediococcus</taxon>
    </lineage>
</organism>
<keyword evidence="7" id="KW-0460">Magnesium</keyword>
<keyword evidence="6 10" id="KW-0067">ATP-binding</keyword>
<dbReference type="Pfam" id="PF02875">
    <property type="entry name" value="Mur_ligase_C"/>
    <property type="match status" value="1"/>
</dbReference>
<comment type="caution">
    <text evidence="13">The sequence shown here is derived from an EMBL/GenBank/DDBJ whole genome shotgun (WGS) entry which is preliminary data.</text>
</comment>
<keyword evidence="4" id="KW-0479">Metal-binding</keyword>
<reference evidence="13 14" key="1">
    <citation type="journal article" date="2015" name="Genome Announc.">
        <title>Expanding the biotechnology potential of lactobacilli through comparative genomics of 213 strains and associated genera.</title>
        <authorList>
            <person name="Sun Z."/>
            <person name="Harris H.M."/>
            <person name="McCann A."/>
            <person name="Guo C."/>
            <person name="Argimon S."/>
            <person name="Zhang W."/>
            <person name="Yang X."/>
            <person name="Jeffery I.B."/>
            <person name="Cooney J.C."/>
            <person name="Kagawa T.F."/>
            <person name="Liu W."/>
            <person name="Song Y."/>
            <person name="Salvetti E."/>
            <person name="Wrobel A."/>
            <person name="Rasinkangas P."/>
            <person name="Parkhill J."/>
            <person name="Rea M.C."/>
            <person name="O'Sullivan O."/>
            <person name="Ritari J."/>
            <person name="Douillard F.P."/>
            <person name="Paul Ross R."/>
            <person name="Yang R."/>
            <person name="Briner A.E."/>
            <person name="Felis G.E."/>
            <person name="de Vos W.M."/>
            <person name="Barrangou R."/>
            <person name="Klaenhammer T.R."/>
            <person name="Caufield P.W."/>
            <person name="Cui Y."/>
            <person name="Zhang H."/>
            <person name="O'Toole P.W."/>
        </authorList>
    </citation>
    <scope>NUCLEOTIDE SEQUENCE [LARGE SCALE GENOMIC DNA]</scope>
    <source>
        <strain evidence="13 14">DSM 17757</strain>
    </source>
</reference>
<dbReference type="PANTHER" id="PTHR11136">
    <property type="entry name" value="FOLYLPOLYGLUTAMATE SYNTHASE-RELATED"/>
    <property type="match status" value="1"/>
</dbReference>
<evidence type="ECO:0000259" key="11">
    <source>
        <dbReference type="Pfam" id="PF02875"/>
    </source>
</evidence>
<feature type="domain" description="Mur ligase C-terminal" evidence="11">
    <location>
        <begin position="301"/>
        <end position="426"/>
    </location>
</feature>
<dbReference type="Pfam" id="PF08245">
    <property type="entry name" value="Mur_ligase_M"/>
    <property type="match status" value="1"/>
</dbReference>
<dbReference type="InterPro" id="IPR036565">
    <property type="entry name" value="Mur-like_cat_sf"/>
</dbReference>
<keyword evidence="3 10" id="KW-0436">Ligase</keyword>
<evidence type="ECO:0000313" key="14">
    <source>
        <dbReference type="Proteomes" id="UP000051568"/>
    </source>
</evidence>
<dbReference type="GO" id="GO:0005829">
    <property type="term" value="C:cytosol"/>
    <property type="evidence" value="ECO:0007669"/>
    <property type="project" value="TreeGrafter"/>
</dbReference>
<dbReference type="STRING" id="319652.IV80_GL001767"/>
<evidence type="ECO:0000256" key="3">
    <source>
        <dbReference type="ARBA" id="ARBA00022598"/>
    </source>
</evidence>
<evidence type="ECO:0000256" key="9">
    <source>
        <dbReference type="ARBA" id="ARBA00047493"/>
    </source>
</evidence>
<evidence type="ECO:0000256" key="6">
    <source>
        <dbReference type="ARBA" id="ARBA00022840"/>
    </source>
</evidence>
<dbReference type="GO" id="GO:0046872">
    <property type="term" value="F:metal ion binding"/>
    <property type="evidence" value="ECO:0007669"/>
    <property type="project" value="UniProtKB-KW"/>
</dbReference>
<evidence type="ECO:0000256" key="4">
    <source>
        <dbReference type="ARBA" id="ARBA00022723"/>
    </source>
</evidence>
<dbReference type="SUPFAM" id="SSF53623">
    <property type="entry name" value="MurD-like peptide ligases, catalytic domain"/>
    <property type="match status" value="1"/>
</dbReference>
<proteinExistence type="inferred from homology"/>
<keyword evidence="5 10" id="KW-0547">Nucleotide-binding</keyword>
<evidence type="ECO:0000256" key="8">
    <source>
        <dbReference type="ARBA" id="ARBA00030592"/>
    </source>
</evidence>
<feature type="domain" description="Mur ligase central" evidence="12">
    <location>
        <begin position="49"/>
        <end position="272"/>
    </location>
</feature>
<evidence type="ECO:0000256" key="7">
    <source>
        <dbReference type="ARBA" id="ARBA00022842"/>
    </source>
</evidence>
<accession>A0A0R2IVZ6</accession>
<dbReference type="EMBL" id="JQBR01000007">
    <property type="protein sequence ID" value="KRN65924.1"/>
    <property type="molecule type" value="Genomic_DNA"/>
</dbReference>
<dbReference type="SUPFAM" id="SSF53244">
    <property type="entry name" value="MurD-like peptide ligases, peptide-binding domain"/>
    <property type="match status" value="1"/>
</dbReference>